<dbReference type="EMBL" id="MWUE01000019">
    <property type="protein sequence ID" value="OQP32783.1"/>
    <property type="molecule type" value="Genomic_DNA"/>
</dbReference>
<keyword evidence="7 11" id="KW-0521">NADP</keyword>
<evidence type="ECO:0000256" key="9">
    <source>
        <dbReference type="ARBA" id="ARBA00032024"/>
    </source>
</evidence>
<comment type="pathway">
    <text evidence="2 11">Cofactor biosynthesis; (R)-pantothenate biosynthesis; (R)-pantoate from 3-methyl-2-oxobutanoate: step 2/2.</text>
</comment>
<evidence type="ECO:0000256" key="1">
    <source>
        <dbReference type="ARBA" id="ARBA00002919"/>
    </source>
</evidence>
<dbReference type="InterPro" id="IPR003710">
    <property type="entry name" value="ApbA"/>
</dbReference>
<accession>A0A1V9DG10</accession>
<dbReference type="FunFam" id="1.10.1040.10:FF:000017">
    <property type="entry name" value="2-dehydropantoate 2-reductase"/>
    <property type="match status" value="1"/>
</dbReference>
<dbReference type="PANTHER" id="PTHR21708:SF26">
    <property type="entry name" value="2-DEHYDROPANTOATE 2-REDUCTASE"/>
    <property type="match status" value="1"/>
</dbReference>
<evidence type="ECO:0000256" key="7">
    <source>
        <dbReference type="ARBA" id="ARBA00022857"/>
    </source>
</evidence>
<evidence type="ECO:0000256" key="4">
    <source>
        <dbReference type="ARBA" id="ARBA00013014"/>
    </source>
</evidence>
<evidence type="ECO:0000259" key="13">
    <source>
        <dbReference type="Pfam" id="PF08546"/>
    </source>
</evidence>
<dbReference type="NCBIfam" id="TIGR00745">
    <property type="entry name" value="apbA_panE"/>
    <property type="match status" value="1"/>
</dbReference>
<dbReference type="InterPro" id="IPR036291">
    <property type="entry name" value="NAD(P)-bd_dom_sf"/>
</dbReference>
<dbReference type="OrthoDB" id="9796561at2"/>
<evidence type="ECO:0000256" key="3">
    <source>
        <dbReference type="ARBA" id="ARBA00007870"/>
    </source>
</evidence>
<evidence type="ECO:0000256" key="5">
    <source>
        <dbReference type="ARBA" id="ARBA00019465"/>
    </source>
</evidence>
<evidence type="ECO:0000256" key="11">
    <source>
        <dbReference type="RuleBase" id="RU362068"/>
    </source>
</evidence>
<name>A0A1V9DG10_9GAMM</name>
<dbReference type="Gene3D" id="1.10.1040.10">
    <property type="entry name" value="N-(1-d-carboxylethyl)-l-norvaline Dehydrogenase, domain 2"/>
    <property type="match status" value="1"/>
</dbReference>
<dbReference type="GO" id="GO:0005737">
    <property type="term" value="C:cytoplasm"/>
    <property type="evidence" value="ECO:0007669"/>
    <property type="project" value="TreeGrafter"/>
</dbReference>
<dbReference type="InterPro" id="IPR008927">
    <property type="entry name" value="6-PGluconate_DH-like_C_sf"/>
</dbReference>
<dbReference type="SUPFAM" id="SSF48179">
    <property type="entry name" value="6-phosphogluconate dehydrogenase C-terminal domain-like"/>
    <property type="match status" value="1"/>
</dbReference>
<proteinExistence type="inferred from homology"/>
<comment type="function">
    <text evidence="1 11">Catalyzes the NADPH-dependent reduction of ketopantoate into pantoic acid.</text>
</comment>
<keyword evidence="15" id="KW-1185">Reference proteome</keyword>
<comment type="catalytic activity">
    <reaction evidence="10 11">
        <text>(R)-pantoate + NADP(+) = 2-dehydropantoate + NADPH + H(+)</text>
        <dbReference type="Rhea" id="RHEA:16233"/>
        <dbReference type="ChEBI" id="CHEBI:11561"/>
        <dbReference type="ChEBI" id="CHEBI:15378"/>
        <dbReference type="ChEBI" id="CHEBI:15980"/>
        <dbReference type="ChEBI" id="CHEBI:57783"/>
        <dbReference type="ChEBI" id="CHEBI:58349"/>
        <dbReference type="EC" id="1.1.1.169"/>
    </reaction>
</comment>
<dbReference type="FunFam" id="3.40.50.720:FF:000307">
    <property type="entry name" value="2-dehydropantoate 2-reductase"/>
    <property type="match status" value="1"/>
</dbReference>
<keyword evidence="6 11" id="KW-0566">Pantothenate biosynthesis</keyword>
<dbReference type="UniPathway" id="UPA00028">
    <property type="reaction ID" value="UER00004"/>
</dbReference>
<gene>
    <name evidence="14" type="ORF">B2J69_13380</name>
</gene>
<feature type="domain" description="Ketopantoate reductase C-terminal" evidence="13">
    <location>
        <begin position="176"/>
        <end position="292"/>
    </location>
</feature>
<dbReference type="Pfam" id="PF02558">
    <property type="entry name" value="ApbA"/>
    <property type="match status" value="1"/>
</dbReference>
<dbReference type="GO" id="GO:0008677">
    <property type="term" value="F:2-dehydropantoate 2-reductase activity"/>
    <property type="evidence" value="ECO:0007669"/>
    <property type="project" value="UniProtKB-EC"/>
</dbReference>
<reference evidence="14 15" key="1">
    <citation type="submission" date="2017-02" db="EMBL/GenBank/DDBJ databases">
        <title>Whole genome shotgun sequence of Pantoea agglomerans strain AS1 isolated from a cycad, Zamia floridana in Central Florida, USA.</title>
        <authorList>
            <person name="Lata P."/>
            <person name="Govindarajan S."/>
            <person name="Qi F."/>
            <person name="Li J.-L."/>
            <person name="Maurya S.K."/>
            <person name="Sahoo M.K."/>
        </authorList>
    </citation>
    <scope>NUCLEOTIDE SEQUENCE [LARGE SCALE GENOMIC DNA]</scope>
    <source>
        <strain evidence="14 15">AS1</strain>
    </source>
</reference>
<comment type="caution">
    <text evidence="14">The sequence shown here is derived from an EMBL/GenBank/DDBJ whole genome shotgun (WGS) entry which is preliminary data.</text>
</comment>
<evidence type="ECO:0000256" key="6">
    <source>
        <dbReference type="ARBA" id="ARBA00022655"/>
    </source>
</evidence>
<dbReference type="InterPro" id="IPR013752">
    <property type="entry name" value="KPA_reductase"/>
</dbReference>
<dbReference type="Proteomes" id="UP000192769">
    <property type="component" value="Unassembled WGS sequence"/>
</dbReference>
<evidence type="ECO:0000256" key="2">
    <source>
        <dbReference type="ARBA" id="ARBA00004994"/>
    </source>
</evidence>
<evidence type="ECO:0000256" key="10">
    <source>
        <dbReference type="ARBA" id="ARBA00048793"/>
    </source>
</evidence>
<dbReference type="PANTHER" id="PTHR21708">
    <property type="entry name" value="PROBABLE 2-DEHYDROPANTOATE 2-REDUCTASE"/>
    <property type="match status" value="1"/>
</dbReference>
<evidence type="ECO:0000313" key="14">
    <source>
        <dbReference type="EMBL" id="OQP32783.1"/>
    </source>
</evidence>
<evidence type="ECO:0000256" key="8">
    <source>
        <dbReference type="ARBA" id="ARBA00023002"/>
    </source>
</evidence>
<evidence type="ECO:0000313" key="15">
    <source>
        <dbReference type="Proteomes" id="UP000192769"/>
    </source>
</evidence>
<dbReference type="InterPro" id="IPR013328">
    <property type="entry name" value="6PGD_dom2"/>
</dbReference>
<keyword evidence="8 11" id="KW-0560">Oxidoreductase</keyword>
<dbReference type="Pfam" id="PF08546">
    <property type="entry name" value="ApbA_C"/>
    <property type="match status" value="1"/>
</dbReference>
<feature type="domain" description="Ketopantoate reductase N-terminal" evidence="12">
    <location>
        <begin position="3"/>
        <end position="150"/>
    </location>
</feature>
<dbReference type="Gene3D" id="3.40.50.720">
    <property type="entry name" value="NAD(P)-binding Rossmann-like Domain"/>
    <property type="match status" value="1"/>
</dbReference>
<evidence type="ECO:0000259" key="12">
    <source>
        <dbReference type="Pfam" id="PF02558"/>
    </source>
</evidence>
<sequence length="303" mass="33068">MRILIAGAGATGGYFGARLAQAGRDVTFLVRERRFQQLQQHGLVLRTPQGVEKLQPQLAQAGSLRGAYDLIILTVKSFGLAQAIEDIAPAVGEQTLILPILNGMRHIDTLRDRFGDKVIGGLVKINATLGEQGEVVQMTPLHQIYYGALDGRNDARLQRVDEALRAARVETFFSDNIISELWEKWLLLSTLGAFCCLTRGDTQQALSAEGGEALLHALFSEVLATITADGYQPRPAVTAKIFALLSNPATPMTSSMYRDLTQGFDIEAEQVIGDLVQRARRNGVSVPLLNAVNVNLQVYLKGR</sequence>
<comment type="similarity">
    <text evidence="3 11">Belongs to the ketopantoate reductase family.</text>
</comment>
<organism evidence="14 15">
    <name type="scientific">Pantoea latae</name>
    <dbReference type="NCBI Taxonomy" id="1964541"/>
    <lineage>
        <taxon>Bacteria</taxon>
        <taxon>Pseudomonadati</taxon>
        <taxon>Pseudomonadota</taxon>
        <taxon>Gammaproteobacteria</taxon>
        <taxon>Enterobacterales</taxon>
        <taxon>Erwiniaceae</taxon>
        <taxon>Pantoea</taxon>
    </lineage>
</organism>
<dbReference type="GO" id="GO:0015940">
    <property type="term" value="P:pantothenate biosynthetic process"/>
    <property type="evidence" value="ECO:0007669"/>
    <property type="project" value="UniProtKB-UniPathway"/>
</dbReference>
<protein>
    <recommendedName>
        <fullName evidence="5 11">2-dehydropantoate 2-reductase</fullName>
        <ecNumber evidence="4 11">1.1.1.169</ecNumber>
    </recommendedName>
    <alternativeName>
        <fullName evidence="9 11">Ketopantoate reductase</fullName>
    </alternativeName>
</protein>
<dbReference type="SUPFAM" id="SSF51735">
    <property type="entry name" value="NAD(P)-binding Rossmann-fold domains"/>
    <property type="match status" value="1"/>
</dbReference>
<dbReference type="RefSeq" id="WP_081139944.1">
    <property type="nucleotide sequence ID" value="NZ_MWUE01000019.1"/>
</dbReference>
<dbReference type="InterPro" id="IPR051402">
    <property type="entry name" value="KPR-Related"/>
</dbReference>
<dbReference type="EC" id="1.1.1.169" evidence="4 11"/>
<dbReference type="AlphaFoldDB" id="A0A1V9DG10"/>
<dbReference type="InterPro" id="IPR013332">
    <property type="entry name" value="KPR_N"/>
</dbReference>